<dbReference type="GO" id="GO:0000287">
    <property type="term" value="F:magnesium ion binding"/>
    <property type="evidence" value="ECO:0007669"/>
    <property type="project" value="UniProtKB-UniRule"/>
</dbReference>
<comment type="cofactor">
    <cofactor evidence="1 9">
        <name>Mg(2+)</name>
        <dbReference type="ChEBI" id="CHEBI:18420"/>
    </cofactor>
</comment>
<evidence type="ECO:0000313" key="12">
    <source>
        <dbReference type="EnsemblMetazoa" id="XP_038058233.1"/>
    </source>
</evidence>
<dbReference type="NCBIfam" id="TIGR00576">
    <property type="entry name" value="dut"/>
    <property type="match status" value="1"/>
</dbReference>
<dbReference type="CDD" id="cd07557">
    <property type="entry name" value="trimeric_dUTPase"/>
    <property type="match status" value="1"/>
</dbReference>
<dbReference type="PANTHER" id="PTHR11241:SF0">
    <property type="entry name" value="DEOXYURIDINE 5'-TRIPHOSPHATE NUCLEOTIDOHYDROLASE"/>
    <property type="match status" value="1"/>
</dbReference>
<keyword evidence="4 9" id="KW-0378">Hydrolase</keyword>
<reference evidence="12" key="1">
    <citation type="submission" date="2022-11" db="UniProtKB">
        <authorList>
            <consortium name="EnsemblMetazoa"/>
        </authorList>
    </citation>
    <scope>IDENTIFICATION</scope>
</reference>
<evidence type="ECO:0000256" key="4">
    <source>
        <dbReference type="ARBA" id="ARBA00022801"/>
    </source>
</evidence>
<organism evidence="12 13">
    <name type="scientific">Patiria miniata</name>
    <name type="common">Bat star</name>
    <name type="synonym">Asterina miniata</name>
    <dbReference type="NCBI Taxonomy" id="46514"/>
    <lineage>
        <taxon>Eukaryota</taxon>
        <taxon>Metazoa</taxon>
        <taxon>Echinodermata</taxon>
        <taxon>Eleutherozoa</taxon>
        <taxon>Asterozoa</taxon>
        <taxon>Asteroidea</taxon>
        <taxon>Valvatacea</taxon>
        <taxon>Valvatida</taxon>
        <taxon>Asterinidae</taxon>
        <taxon>Patiria</taxon>
    </lineage>
</organism>
<evidence type="ECO:0000256" key="8">
    <source>
        <dbReference type="ARBA" id="ARBA00057946"/>
    </source>
</evidence>
<name>A0A914A321_PATMI</name>
<evidence type="ECO:0000256" key="1">
    <source>
        <dbReference type="ARBA" id="ARBA00001946"/>
    </source>
</evidence>
<dbReference type="RefSeq" id="XP_038058233.1">
    <property type="nucleotide sequence ID" value="XM_038202305.1"/>
</dbReference>
<evidence type="ECO:0000256" key="3">
    <source>
        <dbReference type="ARBA" id="ARBA00006581"/>
    </source>
</evidence>
<sequence length="288" mass="31461">MYVHKVICLTWNFRPHNIHEPSIVLSLVNVPTRLGSERATLHELKHGTGTRCSSSHRKMISMRRGLWGKVSRQNQTIPREILSFPSGGGGSVYDTTLSLATVSSSSSTEFTDQMPGAAEETTYSPSSKRARLDEGNMPTNTAILPPVLRFAKLSENATPPVRGSELAAGHDLYSAEDKIVPAEGKQTVMTDITIELPEGCYGRVAPRSGLARKNHIDVGAGVIDRDYRGNVGVVMFNLGKEDFKVEKGSRIAQLICERILYPELEEVTKEELTETKRGSGGYGSTGTK</sequence>
<evidence type="ECO:0000313" key="13">
    <source>
        <dbReference type="Proteomes" id="UP000887568"/>
    </source>
</evidence>
<dbReference type="GO" id="GO:0004170">
    <property type="term" value="F:dUTP diphosphatase activity"/>
    <property type="evidence" value="ECO:0007669"/>
    <property type="project" value="UniProtKB-UniRule"/>
</dbReference>
<evidence type="ECO:0000259" key="11">
    <source>
        <dbReference type="Pfam" id="PF00692"/>
    </source>
</evidence>
<keyword evidence="6 9" id="KW-0546">Nucleotide metabolism</keyword>
<dbReference type="InterPro" id="IPR029054">
    <property type="entry name" value="dUTPase-like"/>
</dbReference>
<feature type="domain" description="dUTPase-like" evidence="11">
    <location>
        <begin position="157"/>
        <end position="286"/>
    </location>
</feature>
<proteinExistence type="inferred from homology"/>
<comment type="function">
    <text evidence="8">Catalyzes the cleavage of 2'-deoxyuridine 5'-triphosphate (dUTP) into 2'-deoxyuridine 5'-monophosphate (dUMP) and inorganic pyrophosphate and through its action efficiently prevents uracil misincorporation into DNA and at the same time provides dUMP, the substrate for de novo thymidylate biosynthesis. Inhibits peroxisome proliferator-activated receptor (PPAR) activity by binding of its N-terminal to PPAR, preventing the latter's dimerization with retinoid X receptor. Essential for embryonic development.</text>
</comment>
<dbReference type="OMA" id="NCKMIAM"/>
<comment type="catalytic activity">
    <reaction evidence="7 9">
        <text>dUTP + H2O = dUMP + diphosphate + H(+)</text>
        <dbReference type="Rhea" id="RHEA:10248"/>
        <dbReference type="ChEBI" id="CHEBI:15377"/>
        <dbReference type="ChEBI" id="CHEBI:15378"/>
        <dbReference type="ChEBI" id="CHEBI:33019"/>
        <dbReference type="ChEBI" id="CHEBI:61555"/>
        <dbReference type="ChEBI" id="CHEBI:246422"/>
        <dbReference type="EC" id="3.6.1.23"/>
    </reaction>
</comment>
<dbReference type="EnsemblMetazoa" id="XM_038202305.1">
    <property type="protein sequence ID" value="XP_038058233.1"/>
    <property type="gene ID" value="LOC119729645"/>
</dbReference>
<dbReference type="FunFam" id="2.70.40.10:FF:000004">
    <property type="entry name" value="Deoxyuridine triphosphatase"/>
    <property type="match status" value="1"/>
</dbReference>
<keyword evidence="13" id="KW-1185">Reference proteome</keyword>
<evidence type="ECO:0000256" key="9">
    <source>
        <dbReference type="RuleBase" id="RU367024"/>
    </source>
</evidence>
<comment type="pathway">
    <text evidence="2 9">Pyrimidine metabolism; dUMP biosynthesis; dUMP from dCTP (dUTP route): step 2/2.</text>
</comment>
<dbReference type="EC" id="3.6.1.23" evidence="9"/>
<dbReference type="GeneID" id="119729645"/>
<protein>
    <recommendedName>
        <fullName evidence="9">Deoxyuridine 5'-triphosphate nucleotidohydrolase</fullName>
        <shortName evidence="9">dUTPase</shortName>
        <ecNumber evidence="9">3.6.1.23</ecNumber>
    </recommendedName>
    <alternativeName>
        <fullName evidence="9">dUTP pyrophosphatase</fullName>
    </alternativeName>
</protein>
<dbReference type="InterPro" id="IPR036157">
    <property type="entry name" value="dUTPase-like_sf"/>
</dbReference>
<dbReference type="Pfam" id="PF00692">
    <property type="entry name" value="dUTPase"/>
    <property type="match status" value="1"/>
</dbReference>
<keyword evidence="5 9" id="KW-0460">Magnesium</keyword>
<dbReference type="NCBIfam" id="NF001862">
    <property type="entry name" value="PRK00601.1"/>
    <property type="match status" value="1"/>
</dbReference>
<accession>A0A914A321</accession>
<evidence type="ECO:0000256" key="10">
    <source>
        <dbReference type="SAM" id="MobiDB-lite"/>
    </source>
</evidence>
<evidence type="ECO:0000256" key="5">
    <source>
        <dbReference type="ARBA" id="ARBA00022842"/>
    </source>
</evidence>
<dbReference type="OrthoDB" id="10018367at2759"/>
<dbReference type="AlphaFoldDB" id="A0A914A321"/>
<keyword evidence="9" id="KW-0479">Metal-binding</keyword>
<comment type="similarity">
    <text evidence="3 9">Belongs to the dUTPase family.</text>
</comment>
<dbReference type="Proteomes" id="UP000887568">
    <property type="component" value="Unplaced"/>
</dbReference>
<dbReference type="GO" id="GO:0046081">
    <property type="term" value="P:dUTP catabolic process"/>
    <property type="evidence" value="ECO:0007669"/>
    <property type="project" value="UniProtKB-UniRule"/>
</dbReference>
<feature type="region of interest" description="Disordered" evidence="10">
    <location>
        <begin position="107"/>
        <end position="138"/>
    </location>
</feature>
<evidence type="ECO:0000256" key="7">
    <source>
        <dbReference type="ARBA" id="ARBA00047686"/>
    </source>
</evidence>
<dbReference type="InterPro" id="IPR033704">
    <property type="entry name" value="dUTPase_trimeric"/>
</dbReference>
<dbReference type="GO" id="GO:0006226">
    <property type="term" value="P:dUMP biosynthetic process"/>
    <property type="evidence" value="ECO:0007669"/>
    <property type="project" value="UniProtKB-UniRule"/>
</dbReference>
<comment type="function">
    <text evidence="9">Involved in nucleotide metabolism via production of dUMP, the immediate precursor of thymidine nucleotides, and decreases the intracellular concentration of dUTP so that uracil cannot be incorporated into DNA.</text>
</comment>
<dbReference type="SUPFAM" id="SSF51283">
    <property type="entry name" value="dUTPase-like"/>
    <property type="match status" value="1"/>
</dbReference>
<dbReference type="PANTHER" id="PTHR11241">
    <property type="entry name" value="DEOXYURIDINE 5'-TRIPHOSPHATE NUCLEOTIDOHYDROLASE"/>
    <property type="match status" value="1"/>
</dbReference>
<evidence type="ECO:0000256" key="2">
    <source>
        <dbReference type="ARBA" id="ARBA00005142"/>
    </source>
</evidence>
<dbReference type="InterPro" id="IPR008181">
    <property type="entry name" value="dUTPase"/>
</dbReference>
<evidence type="ECO:0000256" key="6">
    <source>
        <dbReference type="ARBA" id="ARBA00023080"/>
    </source>
</evidence>
<dbReference type="Gene3D" id="2.70.40.10">
    <property type="match status" value="1"/>
</dbReference>